<dbReference type="AlphaFoldDB" id="A0A0A9YGX4"/>
<proteinExistence type="predicted"/>
<reference evidence="4" key="3">
    <citation type="submission" date="2014-09" db="EMBL/GenBank/DDBJ databases">
        <authorList>
            <person name="Magalhaes I.L.F."/>
            <person name="Oliveira U."/>
            <person name="Santos F.R."/>
            <person name="Vidigal T.H.D.A."/>
            <person name="Brescovit A.D."/>
            <person name="Santos A.J."/>
        </authorList>
    </citation>
    <scope>NUCLEOTIDE SEQUENCE</scope>
</reference>
<feature type="compositionally biased region" description="Low complexity" evidence="1">
    <location>
        <begin position="1"/>
        <end position="20"/>
    </location>
</feature>
<keyword evidence="2" id="KW-0812">Transmembrane</keyword>
<dbReference type="EMBL" id="GBHO01013251">
    <property type="protein sequence ID" value="JAG30353.1"/>
    <property type="molecule type" value="Transcribed_RNA"/>
</dbReference>
<feature type="transmembrane region" description="Helical" evidence="2">
    <location>
        <begin position="44"/>
        <end position="66"/>
    </location>
</feature>
<name>A0A0A9YGX4_LYGHE</name>
<dbReference type="EMBL" id="GBRD01004076">
    <property type="protein sequence ID" value="JAG61745.1"/>
    <property type="molecule type" value="Transcribed_RNA"/>
</dbReference>
<keyword evidence="2" id="KW-0472">Membrane</keyword>
<evidence type="ECO:0000256" key="1">
    <source>
        <dbReference type="SAM" id="MobiDB-lite"/>
    </source>
</evidence>
<feature type="region of interest" description="Disordered" evidence="1">
    <location>
        <begin position="1"/>
        <end position="25"/>
    </location>
</feature>
<keyword evidence="2" id="KW-1133">Transmembrane helix</keyword>
<evidence type="ECO:0000256" key="2">
    <source>
        <dbReference type="SAM" id="Phobius"/>
    </source>
</evidence>
<sequence>MNTVQSNPPSTPTTEGSPGNRQPRWWKSVFKRNRGEATPLTNKILGITAAAILLLFTVVMIITAHFRGLLTPEHLRSHFEYTERTTKKKIMSSTMKVIESSTKATT</sequence>
<reference evidence="3" key="2">
    <citation type="submission" date="2014-07" db="EMBL/GenBank/DDBJ databases">
        <authorList>
            <person name="Hull J."/>
        </authorList>
    </citation>
    <scope>NUCLEOTIDE SEQUENCE</scope>
</reference>
<organism evidence="3">
    <name type="scientific">Lygus hesperus</name>
    <name type="common">Western plant bug</name>
    <dbReference type="NCBI Taxonomy" id="30085"/>
    <lineage>
        <taxon>Eukaryota</taxon>
        <taxon>Metazoa</taxon>
        <taxon>Ecdysozoa</taxon>
        <taxon>Arthropoda</taxon>
        <taxon>Hexapoda</taxon>
        <taxon>Insecta</taxon>
        <taxon>Pterygota</taxon>
        <taxon>Neoptera</taxon>
        <taxon>Paraneoptera</taxon>
        <taxon>Hemiptera</taxon>
        <taxon>Heteroptera</taxon>
        <taxon>Panheteroptera</taxon>
        <taxon>Cimicomorpha</taxon>
        <taxon>Miridae</taxon>
        <taxon>Mirini</taxon>
        <taxon>Lygus</taxon>
    </lineage>
</organism>
<protein>
    <submittedName>
        <fullName evidence="3">Cytochrome b</fullName>
    </submittedName>
</protein>
<gene>
    <name evidence="3" type="primary">MT-CYB</name>
    <name evidence="3" type="ORF">CM83_98799</name>
</gene>
<reference evidence="3" key="1">
    <citation type="journal article" date="2014" name="PLoS ONE">
        <title>Transcriptome-Based Identification of ABC Transporters in the Western Tarnished Plant Bug Lygus hesperus.</title>
        <authorList>
            <person name="Hull J.J."/>
            <person name="Chaney K."/>
            <person name="Geib S.M."/>
            <person name="Fabrick J.A."/>
            <person name="Brent C.S."/>
            <person name="Walsh D."/>
            <person name="Lavine L.C."/>
        </authorList>
    </citation>
    <scope>NUCLEOTIDE SEQUENCE</scope>
</reference>
<evidence type="ECO:0000313" key="3">
    <source>
        <dbReference type="EMBL" id="JAG30353.1"/>
    </source>
</evidence>
<accession>A0A0A9YGX4</accession>
<evidence type="ECO:0000313" key="4">
    <source>
        <dbReference type="EMBL" id="JAG61745.1"/>
    </source>
</evidence>